<dbReference type="AlphaFoldDB" id="A0A2K1K9Y3"/>
<dbReference type="Gene3D" id="1.10.238.10">
    <property type="entry name" value="EF-hand"/>
    <property type="match status" value="1"/>
</dbReference>
<dbReference type="RefSeq" id="XP_024380920.1">
    <property type="nucleotide sequence ID" value="XM_024525152.2"/>
</dbReference>
<dbReference type="GO" id="GO:0005634">
    <property type="term" value="C:nucleus"/>
    <property type="evidence" value="ECO:0000318"/>
    <property type="project" value="GO_Central"/>
</dbReference>
<dbReference type="GO" id="GO:0005509">
    <property type="term" value="F:calcium ion binding"/>
    <property type="evidence" value="ECO:0007669"/>
    <property type="project" value="InterPro"/>
</dbReference>
<dbReference type="EMBL" id="ABEU02000007">
    <property type="protein sequence ID" value="PNR50593.1"/>
    <property type="molecule type" value="Genomic_DNA"/>
</dbReference>
<dbReference type="GO" id="GO:0004683">
    <property type="term" value="F:calcium/calmodulin-dependent protein kinase activity"/>
    <property type="evidence" value="ECO:0000318"/>
    <property type="project" value="GO_Central"/>
</dbReference>
<dbReference type="InterPro" id="IPR002048">
    <property type="entry name" value="EF_hand_dom"/>
</dbReference>
<dbReference type="InterPro" id="IPR000719">
    <property type="entry name" value="Prot_kinase_dom"/>
</dbReference>
<evidence type="ECO:0000313" key="11">
    <source>
        <dbReference type="Proteomes" id="UP000006727"/>
    </source>
</evidence>
<dbReference type="PROSITE" id="PS00018">
    <property type="entry name" value="EF_HAND_1"/>
    <property type="match status" value="1"/>
</dbReference>
<keyword evidence="5" id="KW-0106">Calcium</keyword>
<dbReference type="PaxDb" id="3218-PP1S431_14V6.1"/>
<dbReference type="InterPro" id="IPR050205">
    <property type="entry name" value="CDPK_Ser/Thr_kinases"/>
</dbReference>
<evidence type="ECO:0000259" key="7">
    <source>
        <dbReference type="PROSITE" id="PS50011"/>
    </source>
</evidence>
<evidence type="ECO:0000256" key="6">
    <source>
        <dbReference type="ARBA" id="ARBA00022840"/>
    </source>
</evidence>
<dbReference type="CDD" id="cd00051">
    <property type="entry name" value="EFh"/>
    <property type="match status" value="1"/>
</dbReference>
<evidence type="ECO:0008006" key="12">
    <source>
        <dbReference type="Google" id="ProtNLM"/>
    </source>
</evidence>
<dbReference type="EnsemblPlants" id="Pp3c7_2000V3.2">
    <property type="protein sequence ID" value="PAC:32923802.CDS.1"/>
    <property type="gene ID" value="Pp3c7_2000"/>
</dbReference>
<dbReference type="GeneID" id="112284843"/>
<organism evidence="9">
    <name type="scientific">Physcomitrium patens</name>
    <name type="common">Spreading-leaved earth moss</name>
    <name type="synonym">Physcomitrella patens</name>
    <dbReference type="NCBI Taxonomy" id="3218"/>
    <lineage>
        <taxon>Eukaryota</taxon>
        <taxon>Viridiplantae</taxon>
        <taxon>Streptophyta</taxon>
        <taxon>Embryophyta</taxon>
        <taxon>Bryophyta</taxon>
        <taxon>Bryophytina</taxon>
        <taxon>Bryopsida</taxon>
        <taxon>Funariidae</taxon>
        <taxon>Funariales</taxon>
        <taxon>Funariaceae</taxon>
        <taxon>Physcomitrium</taxon>
    </lineage>
</organism>
<dbReference type="EnsemblPlants" id="Pp3c7_2000V3.1">
    <property type="protein sequence ID" value="PAC:32923801.CDS.1"/>
    <property type="gene ID" value="Pp3c7_2000"/>
</dbReference>
<evidence type="ECO:0000259" key="8">
    <source>
        <dbReference type="PROSITE" id="PS50222"/>
    </source>
</evidence>
<dbReference type="GO" id="GO:0005524">
    <property type="term" value="F:ATP binding"/>
    <property type="evidence" value="ECO:0007669"/>
    <property type="project" value="UniProtKB-KW"/>
</dbReference>
<dbReference type="OrthoDB" id="10252171at2759"/>
<dbReference type="InterPro" id="IPR018247">
    <property type="entry name" value="EF_Hand_1_Ca_BS"/>
</dbReference>
<dbReference type="Gramene" id="Pp3c7_2000V3.2">
    <property type="protein sequence ID" value="PAC:32923802.CDS.1"/>
    <property type="gene ID" value="Pp3c7_2000"/>
</dbReference>
<reference evidence="10" key="3">
    <citation type="submission" date="2020-12" db="UniProtKB">
        <authorList>
            <consortium name="EnsemblPlants"/>
        </authorList>
    </citation>
    <scope>IDENTIFICATION</scope>
</reference>
<evidence type="ECO:0000256" key="3">
    <source>
        <dbReference type="ARBA" id="ARBA00022741"/>
    </source>
</evidence>
<evidence type="ECO:0000313" key="10">
    <source>
        <dbReference type="EnsemblPlants" id="PAC:32923801.CDS.1"/>
    </source>
</evidence>
<keyword evidence="2" id="KW-0808">Transferase</keyword>
<feature type="domain" description="EF-hand" evidence="8">
    <location>
        <begin position="243"/>
        <end position="278"/>
    </location>
</feature>
<dbReference type="GO" id="GO:0009931">
    <property type="term" value="F:calcium-dependent protein serine/threonine kinase activity"/>
    <property type="evidence" value="ECO:0000318"/>
    <property type="project" value="GO_Central"/>
</dbReference>
<feature type="domain" description="Protein kinase" evidence="7">
    <location>
        <begin position="31"/>
        <end position="334"/>
    </location>
</feature>
<evidence type="ECO:0000256" key="4">
    <source>
        <dbReference type="ARBA" id="ARBA00022777"/>
    </source>
</evidence>
<keyword evidence="11" id="KW-1185">Reference proteome</keyword>
<dbReference type="PANTHER" id="PTHR24349">
    <property type="entry name" value="SERINE/THREONINE-PROTEIN KINASE"/>
    <property type="match status" value="1"/>
</dbReference>
<keyword evidence="4" id="KW-0418">Kinase</keyword>
<protein>
    <recommendedName>
        <fullName evidence="12">Calcium-dependent protein kinase</fullName>
    </recommendedName>
</protein>
<dbReference type="RefSeq" id="XP_024380919.1">
    <property type="nucleotide sequence ID" value="XM_024525151.2"/>
</dbReference>
<dbReference type="SUPFAM" id="SSF47473">
    <property type="entry name" value="EF-hand"/>
    <property type="match status" value="1"/>
</dbReference>
<evidence type="ECO:0000256" key="1">
    <source>
        <dbReference type="ARBA" id="ARBA00022527"/>
    </source>
</evidence>
<sequence>MANVACLIGSREHLPLPVLLQNTRDNFEQIYSVGQKLGAGQFGTPYLYTKRATGLEYASKCIPKRKLISLEEIEDVGREVEVMYHLSGHPNIVSVMEACHNSGVVDQDLKPENFLFKTMNDYFVLKAADFGSARLFEPGDVFSERAQGILERKMEGVPPVFTANPWPNIFEGAKDLTRMMLNPDLKQRLNAHEILEHSCIREDGGTLKKQVTSLVQFRMNQFALLNKLKKLAIWIITETLSLEEITTLKEVFTDMDSYNDGAISFEELKAGLLRMGTSLKDTEIFDLMDTWHVDHDGIVDFKKFVAATLSLNQIELEERCRPRWYYIMAALQHLDKSGSRYITTDELLAVYFEFHMGDLRFEYLLHDVSIDADGCIDYKTFLSKLGGGNGGMGHQNVRCIPGITNVLSLEVQYWSPLFFFVHLG</sequence>
<dbReference type="SMART" id="SM00220">
    <property type="entry name" value="S_TKc"/>
    <property type="match status" value="1"/>
</dbReference>
<dbReference type="InterPro" id="IPR011992">
    <property type="entry name" value="EF-hand-dom_pair"/>
</dbReference>
<dbReference type="KEGG" id="ppp:112284843"/>
<dbReference type="STRING" id="3218.A0A2K1K9Y3"/>
<evidence type="ECO:0000313" key="9">
    <source>
        <dbReference type="EMBL" id="PNR50593.1"/>
    </source>
</evidence>
<dbReference type="Proteomes" id="UP000006727">
    <property type="component" value="Chromosome 7"/>
</dbReference>
<keyword evidence="6" id="KW-0067">ATP-binding</keyword>
<gene>
    <name evidence="10" type="primary">LOC112284843</name>
    <name evidence="9" type="ORF">PHYPA_009779</name>
</gene>
<dbReference type="InterPro" id="IPR011009">
    <property type="entry name" value="Kinase-like_dom_sf"/>
</dbReference>
<keyword evidence="3" id="KW-0547">Nucleotide-binding</keyword>
<dbReference type="SMART" id="SM00054">
    <property type="entry name" value="EFh"/>
    <property type="match status" value="3"/>
</dbReference>
<dbReference type="GO" id="GO:0005737">
    <property type="term" value="C:cytoplasm"/>
    <property type="evidence" value="ECO:0000318"/>
    <property type="project" value="GO_Central"/>
</dbReference>
<evidence type="ECO:0000256" key="2">
    <source>
        <dbReference type="ARBA" id="ARBA00022679"/>
    </source>
</evidence>
<reference evidence="9 11" key="2">
    <citation type="journal article" date="2018" name="Plant J.">
        <title>The Physcomitrella patens chromosome-scale assembly reveals moss genome structure and evolution.</title>
        <authorList>
            <person name="Lang D."/>
            <person name="Ullrich K.K."/>
            <person name="Murat F."/>
            <person name="Fuchs J."/>
            <person name="Jenkins J."/>
            <person name="Haas F.B."/>
            <person name="Piednoel M."/>
            <person name="Gundlach H."/>
            <person name="Van Bel M."/>
            <person name="Meyberg R."/>
            <person name="Vives C."/>
            <person name="Morata J."/>
            <person name="Symeonidi A."/>
            <person name="Hiss M."/>
            <person name="Muchero W."/>
            <person name="Kamisugi Y."/>
            <person name="Saleh O."/>
            <person name="Blanc G."/>
            <person name="Decker E.L."/>
            <person name="van Gessel N."/>
            <person name="Grimwood J."/>
            <person name="Hayes R.D."/>
            <person name="Graham S.W."/>
            <person name="Gunter L.E."/>
            <person name="McDaniel S.F."/>
            <person name="Hoernstein S.N.W."/>
            <person name="Larsson A."/>
            <person name="Li F.W."/>
            <person name="Perroud P.F."/>
            <person name="Phillips J."/>
            <person name="Ranjan P."/>
            <person name="Rokshar D.S."/>
            <person name="Rothfels C.J."/>
            <person name="Schneider L."/>
            <person name="Shu S."/>
            <person name="Stevenson D.W."/>
            <person name="Thummler F."/>
            <person name="Tillich M."/>
            <person name="Villarreal Aguilar J.C."/>
            <person name="Widiez T."/>
            <person name="Wong G.K."/>
            <person name="Wymore A."/>
            <person name="Zhang Y."/>
            <person name="Zimmer A.D."/>
            <person name="Quatrano R.S."/>
            <person name="Mayer K.F.X."/>
            <person name="Goodstein D."/>
            <person name="Casacuberta J.M."/>
            <person name="Vandepoele K."/>
            <person name="Reski R."/>
            <person name="Cuming A.C."/>
            <person name="Tuskan G.A."/>
            <person name="Maumus F."/>
            <person name="Salse J."/>
            <person name="Schmutz J."/>
            <person name="Rensing S.A."/>
        </authorList>
    </citation>
    <scope>NUCLEOTIDE SEQUENCE [LARGE SCALE GENOMIC DNA]</scope>
    <source>
        <strain evidence="10 11">cv. Gransden 2004</strain>
    </source>
</reference>
<dbReference type="Gramene" id="Pp3c7_2000V3.1">
    <property type="protein sequence ID" value="PAC:32923801.CDS.1"/>
    <property type="gene ID" value="Pp3c7_2000"/>
</dbReference>
<dbReference type="GO" id="GO:0005516">
    <property type="term" value="F:calmodulin binding"/>
    <property type="evidence" value="ECO:0000318"/>
    <property type="project" value="GO_Central"/>
</dbReference>
<proteinExistence type="predicted"/>
<name>A0A2K1K9Y3_PHYPA</name>
<accession>A0A2K1K9Y3</accession>
<dbReference type="PROSITE" id="PS50222">
    <property type="entry name" value="EF_HAND_2"/>
    <property type="match status" value="1"/>
</dbReference>
<dbReference type="SUPFAM" id="SSF56112">
    <property type="entry name" value="Protein kinase-like (PK-like)"/>
    <property type="match status" value="1"/>
</dbReference>
<dbReference type="GO" id="GO:0035556">
    <property type="term" value="P:intracellular signal transduction"/>
    <property type="evidence" value="ECO:0000318"/>
    <property type="project" value="GO_Central"/>
</dbReference>
<evidence type="ECO:0000256" key="5">
    <source>
        <dbReference type="ARBA" id="ARBA00022837"/>
    </source>
</evidence>
<dbReference type="Pfam" id="PF13499">
    <property type="entry name" value="EF-hand_7"/>
    <property type="match status" value="1"/>
</dbReference>
<reference evidence="9 11" key="1">
    <citation type="journal article" date="2008" name="Science">
        <title>The Physcomitrella genome reveals evolutionary insights into the conquest of land by plants.</title>
        <authorList>
            <person name="Rensing S."/>
            <person name="Lang D."/>
            <person name="Zimmer A."/>
            <person name="Terry A."/>
            <person name="Salamov A."/>
            <person name="Shapiro H."/>
            <person name="Nishiyama T."/>
            <person name="Perroud P.-F."/>
            <person name="Lindquist E."/>
            <person name="Kamisugi Y."/>
            <person name="Tanahashi T."/>
            <person name="Sakakibara K."/>
            <person name="Fujita T."/>
            <person name="Oishi K."/>
            <person name="Shin-I T."/>
            <person name="Kuroki Y."/>
            <person name="Toyoda A."/>
            <person name="Suzuki Y."/>
            <person name="Hashimoto A."/>
            <person name="Yamaguchi K."/>
            <person name="Sugano A."/>
            <person name="Kohara Y."/>
            <person name="Fujiyama A."/>
            <person name="Anterola A."/>
            <person name="Aoki S."/>
            <person name="Ashton N."/>
            <person name="Barbazuk W.B."/>
            <person name="Barker E."/>
            <person name="Bennetzen J."/>
            <person name="Bezanilla M."/>
            <person name="Blankenship R."/>
            <person name="Cho S.H."/>
            <person name="Dutcher S."/>
            <person name="Estelle M."/>
            <person name="Fawcett J.A."/>
            <person name="Gundlach H."/>
            <person name="Hanada K."/>
            <person name="Heyl A."/>
            <person name="Hicks K.A."/>
            <person name="Hugh J."/>
            <person name="Lohr M."/>
            <person name="Mayer K."/>
            <person name="Melkozernov A."/>
            <person name="Murata T."/>
            <person name="Nelson D."/>
            <person name="Pils B."/>
            <person name="Prigge M."/>
            <person name="Reiss B."/>
            <person name="Renner T."/>
            <person name="Rombauts S."/>
            <person name="Rushton P."/>
            <person name="Sanderfoot A."/>
            <person name="Schween G."/>
            <person name="Shiu S.-H."/>
            <person name="Stueber K."/>
            <person name="Theodoulou F.L."/>
            <person name="Tu H."/>
            <person name="Van de Peer Y."/>
            <person name="Verrier P.J."/>
            <person name="Waters E."/>
            <person name="Wood A."/>
            <person name="Yang L."/>
            <person name="Cove D."/>
            <person name="Cuming A."/>
            <person name="Hasebe M."/>
            <person name="Lucas S."/>
            <person name="Mishler D.B."/>
            <person name="Reski R."/>
            <person name="Grigoriev I."/>
            <person name="Quatrano R.S."/>
            <person name="Boore J.L."/>
        </authorList>
    </citation>
    <scope>NUCLEOTIDE SEQUENCE [LARGE SCALE GENOMIC DNA]</scope>
    <source>
        <strain evidence="10 11">cv. Gransden 2004</strain>
    </source>
</reference>
<keyword evidence="1" id="KW-0723">Serine/threonine-protein kinase</keyword>
<dbReference type="Gene3D" id="1.10.510.10">
    <property type="entry name" value="Transferase(Phosphotransferase) domain 1"/>
    <property type="match status" value="3"/>
</dbReference>
<dbReference type="Pfam" id="PF00069">
    <property type="entry name" value="Pkinase"/>
    <property type="match status" value="1"/>
</dbReference>
<dbReference type="PROSITE" id="PS50011">
    <property type="entry name" value="PROTEIN_KINASE_DOM"/>
    <property type="match status" value="1"/>
</dbReference>